<sequence length="133" mass="15501">MEKLKLKWDKELSSIVGVEIKRNCYYFQLKQSELIRKLLESTGSIFMAQKPLLDVKLESSEVIAMDRQYLAAIGMILYLAQATRLDLIYMVNLLASFDHKLNNGEKDYGGLGGRKLGRQNTWHSRLRQRMVYR</sequence>
<dbReference type="OrthoDB" id="447404at2759"/>
<accession>A0A9Q3GQZ5</accession>
<proteinExistence type="predicted"/>
<protein>
    <recommendedName>
        <fullName evidence="3">Reverse transcriptase Ty1/copia-type domain-containing protein</fullName>
    </recommendedName>
</protein>
<evidence type="ECO:0008006" key="3">
    <source>
        <dbReference type="Google" id="ProtNLM"/>
    </source>
</evidence>
<organism evidence="1 2">
    <name type="scientific">Austropuccinia psidii MF-1</name>
    <dbReference type="NCBI Taxonomy" id="1389203"/>
    <lineage>
        <taxon>Eukaryota</taxon>
        <taxon>Fungi</taxon>
        <taxon>Dikarya</taxon>
        <taxon>Basidiomycota</taxon>
        <taxon>Pucciniomycotina</taxon>
        <taxon>Pucciniomycetes</taxon>
        <taxon>Pucciniales</taxon>
        <taxon>Sphaerophragmiaceae</taxon>
        <taxon>Austropuccinia</taxon>
    </lineage>
</organism>
<gene>
    <name evidence="1" type="ORF">O181_015465</name>
</gene>
<dbReference type="EMBL" id="AVOT02004225">
    <property type="protein sequence ID" value="MBW0475750.1"/>
    <property type="molecule type" value="Genomic_DNA"/>
</dbReference>
<evidence type="ECO:0000313" key="1">
    <source>
        <dbReference type="EMBL" id="MBW0475750.1"/>
    </source>
</evidence>
<keyword evidence="2" id="KW-1185">Reference proteome</keyword>
<dbReference type="Proteomes" id="UP000765509">
    <property type="component" value="Unassembled WGS sequence"/>
</dbReference>
<name>A0A9Q3GQZ5_9BASI</name>
<comment type="caution">
    <text evidence="1">The sequence shown here is derived from an EMBL/GenBank/DDBJ whole genome shotgun (WGS) entry which is preliminary data.</text>
</comment>
<reference evidence="1" key="1">
    <citation type="submission" date="2021-03" db="EMBL/GenBank/DDBJ databases">
        <title>Draft genome sequence of rust myrtle Austropuccinia psidii MF-1, a brazilian biotype.</title>
        <authorList>
            <person name="Quecine M.C."/>
            <person name="Pachon D.M.R."/>
            <person name="Bonatelli M.L."/>
            <person name="Correr F.H."/>
            <person name="Franceschini L.M."/>
            <person name="Leite T.F."/>
            <person name="Margarido G.R.A."/>
            <person name="Almeida C.A."/>
            <person name="Ferrarezi J.A."/>
            <person name="Labate C.A."/>
        </authorList>
    </citation>
    <scope>NUCLEOTIDE SEQUENCE</scope>
    <source>
        <strain evidence="1">MF-1</strain>
    </source>
</reference>
<evidence type="ECO:0000313" key="2">
    <source>
        <dbReference type="Proteomes" id="UP000765509"/>
    </source>
</evidence>
<dbReference type="AlphaFoldDB" id="A0A9Q3GQZ5"/>